<reference evidence="5" key="1">
    <citation type="submission" date="2022-10" db="EMBL/GenBank/DDBJ databases">
        <title>Adaptive evolution leads to modifications in subtelomeric GC content in a zoonotic Cryptosporidium species.</title>
        <authorList>
            <person name="Li J."/>
            <person name="Feng Y."/>
            <person name="Xiao L."/>
        </authorList>
    </citation>
    <scope>NUCLEOTIDE SEQUENCE</scope>
    <source>
        <strain evidence="5">25894</strain>
    </source>
</reference>
<dbReference type="EMBL" id="JAPCXB010000058">
    <property type="protein sequence ID" value="KAJ1611483.1"/>
    <property type="molecule type" value="Genomic_DNA"/>
</dbReference>
<proteinExistence type="predicted"/>
<organism evidence="5 6">
    <name type="scientific">Cryptosporidium canis</name>
    <dbReference type="NCBI Taxonomy" id="195482"/>
    <lineage>
        <taxon>Eukaryota</taxon>
        <taxon>Sar</taxon>
        <taxon>Alveolata</taxon>
        <taxon>Apicomplexa</taxon>
        <taxon>Conoidasida</taxon>
        <taxon>Coccidia</taxon>
        <taxon>Eucoccidiorida</taxon>
        <taxon>Eimeriorina</taxon>
        <taxon>Cryptosporidiidae</taxon>
        <taxon>Cryptosporidium</taxon>
    </lineage>
</organism>
<keyword evidence="6" id="KW-1185">Reference proteome</keyword>
<name>A0ABQ8P862_9CRYT</name>
<sequence>MKELLPNDQDFSEWKVIYPLYLNNSRTKSSGRLASSINCVECPTVAEIAEACIQLGIPCKVEGKKHPKDYQSLGRVRFKLFEGSGRAFNDNVLTKKALINQIGIVILKLKGRQKTSSTKDHNHLKCGRTDSDEILGVNNNGTTDVVHSVIPGDENTHSIDTKGYSKKK</sequence>
<keyword evidence="4" id="KW-0687">Ribonucleoprotein</keyword>
<evidence type="ECO:0000313" key="6">
    <source>
        <dbReference type="Proteomes" id="UP001071777"/>
    </source>
</evidence>
<evidence type="ECO:0000256" key="2">
    <source>
        <dbReference type="ARBA" id="ARBA00022490"/>
    </source>
</evidence>
<dbReference type="Proteomes" id="UP001071777">
    <property type="component" value="Unassembled WGS sequence"/>
</dbReference>
<accession>A0ABQ8P862</accession>
<keyword evidence="3" id="KW-0733">Signal recognition particle</keyword>
<evidence type="ECO:0000256" key="3">
    <source>
        <dbReference type="ARBA" id="ARBA00023135"/>
    </source>
</evidence>
<evidence type="ECO:0000313" key="5">
    <source>
        <dbReference type="EMBL" id="KAJ1611483.1"/>
    </source>
</evidence>
<dbReference type="InterPro" id="IPR002778">
    <property type="entry name" value="Signal_recog_particle_SRP19"/>
</dbReference>
<dbReference type="PANTHER" id="PTHR17453:SF0">
    <property type="entry name" value="SIGNAL RECOGNITION PARTICLE 19 KDA PROTEIN"/>
    <property type="match status" value="1"/>
</dbReference>
<keyword evidence="2" id="KW-0963">Cytoplasm</keyword>
<comment type="caution">
    <text evidence="5">The sequence shown here is derived from an EMBL/GenBank/DDBJ whole genome shotgun (WGS) entry which is preliminary data.</text>
</comment>
<evidence type="ECO:0000256" key="4">
    <source>
        <dbReference type="ARBA" id="ARBA00023274"/>
    </source>
</evidence>
<dbReference type="SUPFAM" id="SSF69695">
    <property type="entry name" value="SRP19"/>
    <property type="match status" value="1"/>
</dbReference>
<dbReference type="Gene3D" id="3.30.56.30">
    <property type="entry name" value="Signal recognition particle, SRP19-like subunit"/>
    <property type="match status" value="1"/>
</dbReference>
<evidence type="ECO:0000256" key="1">
    <source>
        <dbReference type="ARBA" id="ARBA00004496"/>
    </source>
</evidence>
<gene>
    <name evidence="5" type="ORF">OJ252_1515</name>
</gene>
<protein>
    <submittedName>
        <fullName evidence="5">Signal recognition particle SPR19</fullName>
    </submittedName>
</protein>
<comment type="subcellular location">
    <subcellularLocation>
        <location evidence="1">Cytoplasm</location>
    </subcellularLocation>
</comment>
<dbReference type="PANTHER" id="PTHR17453">
    <property type="entry name" value="SIGNAL RECOGNITION PARTICLE 19 KD PROTEIN"/>
    <property type="match status" value="1"/>
</dbReference>
<dbReference type="InterPro" id="IPR036521">
    <property type="entry name" value="SRP19-like_sf"/>
</dbReference>
<dbReference type="Pfam" id="PF01922">
    <property type="entry name" value="SRP19"/>
    <property type="match status" value="1"/>
</dbReference>